<dbReference type="RefSeq" id="WP_166047575.1">
    <property type="nucleotide sequence ID" value="NZ_JAAMPJ010000005.1"/>
</dbReference>
<gene>
    <name evidence="3" type="ORF">G7043_20225</name>
</gene>
<dbReference type="InterPro" id="IPR011004">
    <property type="entry name" value="Trimer_LpxA-like_sf"/>
</dbReference>
<proteinExistence type="predicted"/>
<evidence type="ECO:0000313" key="4">
    <source>
        <dbReference type="Proteomes" id="UP000481360"/>
    </source>
</evidence>
<name>A0A7C9VUP9_9PSEU</name>
<reference evidence="3 4" key="1">
    <citation type="submission" date="2020-03" db="EMBL/GenBank/DDBJ databases">
        <title>Isolation and identification of active actinomycetes.</title>
        <authorList>
            <person name="Sun X."/>
        </authorList>
    </citation>
    <scope>NUCLEOTIDE SEQUENCE [LARGE SCALE GENOMIC DNA]</scope>
    <source>
        <strain evidence="3 4">NEAU-D13</strain>
    </source>
</reference>
<keyword evidence="4" id="KW-1185">Reference proteome</keyword>
<organism evidence="3 4">
    <name type="scientific">Lentzea alba</name>
    <dbReference type="NCBI Taxonomy" id="2714351"/>
    <lineage>
        <taxon>Bacteria</taxon>
        <taxon>Bacillati</taxon>
        <taxon>Actinomycetota</taxon>
        <taxon>Actinomycetes</taxon>
        <taxon>Pseudonocardiales</taxon>
        <taxon>Pseudonocardiaceae</taxon>
        <taxon>Lentzea</taxon>
    </lineage>
</organism>
<dbReference type="PANTHER" id="PTHR43300">
    <property type="entry name" value="ACETYLTRANSFERASE"/>
    <property type="match status" value="1"/>
</dbReference>
<keyword evidence="1 3" id="KW-0808">Transferase</keyword>
<dbReference type="GO" id="GO:0016740">
    <property type="term" value="F:transferase activity"/>
    <property type="evidence" value="ECO:0007669"/>
    <property type="project" value="UniProtKB-KW"/>
</dbReference>
<dbReference type="EMBL" id="JAAMPJ010000005">
    <property type="protein sequence ID" value="NGY61256.1"/>
    <property type="molecule type" value="Genomic_DNA"/>
</dbReference>
<dbReference type="PROSITE" id="PS00101">
    <property type="entry name" value="HEXAPEP_TRANSFERASES"/>
    <property type="match status" value="1"/>
</dbReference>
<keyword evidence="2" id="KW-0677">Repeat</keyword>
<evidence type="ECO:0000256" key="1">
    <source>
        <dbReference type="ARBA" id="ARBA00022679"/>
    </source>
</evidence>
<dbReference type="InterPro" id="IPR018357">
    <property type="entry name" value="Hexapep_transf_CS"/>
</dbReference>
<dbReference type="InterPro" id="IPR001451">
    <property type="entry name" value="Hexapep"/>
</dbReference>
<dbReference type="Proteomes" id="UP000481360">
    <property type="component" value="Unassembled WGS sequence"/>
</dbReference>
<sequence>MNIESIYAPVTIGTTSVVGAHCTFGYPKEARIRDEQKLPGSQRVGARVVVGERCQLANQVVLHEGVSIGDDCVLEDRVRVGYDSTVGAGTRIVYGAFVCDRVTIGANAVVAGFICDGTRIGDRSTVMGELVHEYTRPHQDWWEVDEEPPIIEADTVVGFGARVVGGVRIGPRSYVAAGAVVTKDVSAEHVVTGVNLQTPAECWSGERLQSLIAHWRAEARRQR</sequence>
<dbReference type="Gene3D" id="2.160.10.10">
    <property type="entry name" value="Hexapeptide repeat proteins"/>
    <property type="match status" value="2"/>
</dbReference>
<protein>
    <submittedName>
        <fullName evidence="3">Acetyl/acyl transferase</fullName>
    </submittedName>
</protein>
<dbReference type="InterPro" id="IPR050179">
    <property type="entry name" value="Trans_hexapeptide_repeat"/>
</dbReference>
<dbReference type="AlphaFoldDB" id="A0A7C9VUP9"/>
<dbReference type="Pfam" id="PF00132">
    <property type="entry name" value="Hexapep"/>
    <property type="match status" value="1"/>
</dbReference>
<evidence type="ECO:0000313" key="3">
    <source>
        <dbReference type="EMBL" id="NGY61256.1"/>
    </source>
</evidence>
<comment type="caution">
    <text evidence="3">The sequence shown here is derived from an EMBL/GenBank/DDBJ whole genome shotgun (WGS) entry which is preliminary data.</text>
</comment>
<accession>A0A7C9VUP9</accession>
<evidence type="ECO:0000256" key="2">
    <source>
        <dbReference type="ARBA" id="ARBA00022737"/>
    </source>
</evidence>
<dbReference type="SUPFAM" id="SSF51161">
    <property type="entry name" value="Trimeric LpxA-like enzymes"/>
    <property type="match status" value="1"/>
</dbReference>
<dbReference type="Pfam" id="PF14602">
    <property type="entry name" value="Hexapep_2"/>
    <property type="match status" value="2"/>
</dbReference>